<comment type="caution">
    <text evidence="3">The sequence shown here is derived from an EMBL/GenBank/DDBJ whole genome shotgun (WGS) entry which is preliminary data.</text>
</comment>
<feature type="transmembrane region" description="Helical" evidence="2">
    <location>
        <begin position="285"/>
        <end position="304"/>
    </location>
</feature>
<keyword evidence="1" id="KW-0769">Symport</keyword>
<dbReference type="PANTHER" id="PTHR40033">
    <property type="entry name" value="NA(+)-MALATE SYMPORTER"/>
    <property type="match status" value="1"/>
</dbReference>
<gene>
    <name evidence="3" type="ORF">EQF91_00460</name>
</gene>
<keyword evidence="4" id="KW-1185">Reference proteome</keyword>
<evidence type="ECO:0000256" key="2">
    <source>
        <dbReference type="SAM" id="Phobius"/>
    </source>
</evidence>
<feature type="transmembrane region" description="Helical" evidence="2">
    <location>
        <begin position="316"/>
        <end position="335"/>
    </location>
</feature>
<feature type="transmembrane region" description="Helical" evidence="2">
    <location>
        <begin position="252"/>
        <end position="273"/>
    </location>
</feature>
<name>A0A4R9C3W6_9FIRM</name>
<dbReference type="Pfam" id="PF03390">
    <property type="entry name" value="2HCT"/>
    <property type="match status" value="1"/>
</dbReference>
<feature type="transmembrane region" description="Helical" evidence="2">
    <location>
        <begin position="128"/>
        <end position="150"/>
    </location>
</feature>
<evidence type="ECO:0000313" key="3">
    <source>
        <dbReference type="EMBL" id="TFF67703.1"/>
    </source>
</evidence>
<dbReference type="PIRSF" id="PIRSF005348">
    <property type="entry name" value="YxkH"/>
    <property type="match status" value="1"/>
</dbReference>
<dbReference type="InterPro" id="IPR004679">
    <property type="entry name" value="2-OHcarboxylate_transport"/>
</dbReference>
<dbReference type="GO" id="GO:0005886">
    <property type="term" value="C:plasma membrane"/>
    <property type="evidence" value="ECO:0007669"/>
    <property type="project" value="UniProtKB-UniRule"/>
</dbReference>
<sequence>MKKIKLFGLDIPTFGLIAVVIIAAMYLGVLSKDLAGGLAIMFVIGTIFNEIGERIPIWNKYVGGGLVLAFLGTALLVQFNVIPKDYVKLINSVNSKPMGMLNLFIIALITGSILGLNRKLMIKSFAGYIPSILGGLLGAAVLGILVGLIFNITPIDIVIKYVLPVMGGGNGAGAVPLSQIYERVTGDASANYYSFAISILTIANIFAIIAGGVLNSIGNKKTSLTGDKNSLIKSDKEIVVQEEKFKIGIKEYAGAVLLGLAFYQAGKILSTLWDAYILPSVPIHQFAFMIVLVALANVMGVIPDKLRVAAKDVQSFFTKNLVLVIMVGVGISTNLNKLISAITLANVVIALAIVIGAIFGSAIVGKLVGFYPIDTAVTAGLCMANRGGSGDIAVLGAADRMGLISYAQLSSRLGGGMVLVIASIMFGLFF</sequence>
<keyword evidence="2" id="KW-0812">Transmembrane</keyword>
<feature type="transmembrane region" description="Helical" evidence="2">
    <location>
        <begin position="409"/>
        <end position="429"/>
    </location>
</feature>
<dbReference type="RefSeq" id="WP_134744068.1">
    <property type="nucleotide sequence ID" value="NZ_CP119762.1"/>
</dbReference>
<reference evidence="3 4" key="1">
    <citation type="submission" date="2019-01" db="EMBL/GenBank/DDBJ databases">
        <title>Draft Genome Sequences of Helcococcus ovis Strains Isolated from the Uterus and Vagina of Dairy Cows with Metritis.</title>
        <authorList>
            <person name="Cunha F."/>
            <person name="Jeon S.J."/>
            <person name="Kutzer P."/>
            <person name="Galvao K.N."/>
        </authorList>
    </citation>
    <scope>NUCLEOTIDE SEQUENCE [LARGE SCALE GENOMIC DNA]</scope>
    <source>
        <strain evidence="3 4">KG-37</strain>
    </source>
</reference>
<dbReference type="EMBL" id="SCFR01000001">
    <property type="protein sequence ID" value="TFF67703.1"/>
    <property type="molecule type" value="Genomic_DNA"/>
</dbReference>
<feature type="transmembrane region" description="Helical" evidence="2">
    <location>
        <begin position="99"/>
        <end position="116"/>
    </location>
</feature>
<comment type="similarity">
    <text evidence="1">Belongs to the 2-hydroxycarboxylate transporter (2-HCT) (TC 2.A.24) family.</text>
</comment>
<evidence type="ECO:0000313" key="4">
    <source>
        <dbReference type="Proteomes" id="UP000297454"/>
    </source>
</evidence>
<dbReference type="Proteomes" id="UP000297454">
    <property type="component" value="Unassembled WGS sequence"/>
</dbReference>
<organism evidence="3 4">
    <name type="scientific">Helcococcus ovis</name>
    <dbReference type="NCBI Taxonomy" id="72026"/>
    <lineage>
        <taxon>Bacteria</taxon>
        <taxon>Bacillati</taxon>
        <taxon>Bacillota</taxon>
        <taxon>Tissierellia</taxon>
        <taxon>Tissierellales</taxon>
        <taxon>Peptoniphilaceae</taxon>
        <taxon>Helcococcus</taxon>
    </lineage>
</organism>
<keyword evidence="2" id="KW-1133">Transmembrane helix</keyword>
<evidence type="ECO:0000256" key="1">
    <source>
        <dbReference type="PIRNR" id="PIRNR005348"/>
    </source>
</evidence>
<proteinExistence type="inferred from homology"/>
<dbReference type="GO" id="GO:0015293">
    <property type="term" value="F:symporter activity"/>
    <property type="evidence" value="ECO:0007669"/>
    <property type="project" value="UniProtKB-UniRule"/>
</dbReference>
<dbReference type="PANTHER" id="PTHR40033:SF1">
    <property type="entry name" value="CITRATE-SODIUM SYMPORTER"/>
    <property type="match status" value="1"/>
</dbReference>
<feature type="transmembrane region" description="Helical" evidence="2">
    <location>
        <begin position="341"/>
        <end position="364"/>
    </location>
</feature>
<feature type="transmembrane region" description="Helical" evidence="2">
    <location>
        <begin position="7"/>
        <end position="28"/>
    </location>
</feature>
<protein>
    <submittedName>
        <fullName evidence="3">2-hydroxycarboxylate transporter family protein</fullName>
    </submittedName>
</protein>
<feature type="transmembrane region" description="Helical" evidence="2">
    <location>
        <begin position="192"/>
        <end position="214"/>
    </location>
</feature>
<keyword evidence="1" id="KW-0813">Transport</keyword>
<keyword evidence="1 2" id="KW-0472">Membrane</keyword>
<dbReference type="GO" id="GO:0008514">
    <property type="term" value="F:organic anion transmembrane transporter activity"/>
    <property type="evidence" value="ECO:0007669"/>
    <property type="project" value="InterPro"/>
</dbReference>
<dbReference type="AlphaFoldDB" id="A0A4R9C3W6"/>
<feature type="transmembrane region" description="Helical" evidence="2">
    <location>
        <begin position="34"/>
        <end position="52"/>
    </location>
</feature>
<feature type="transmembrane region" description="Helical" evidence="2">
    <location>
        <begin position="61"/>
        <end position="79"/>
    </location>
</feature>
<accession>A0A4R9C3W6</accession>